<comment type="caution">
    <text evidence="1">The sequence shown here is derived from an EMBL/GenBank/DDBJ whole genome shotgun (WGS) entry which is preliminary data.</text>
</comment>
<organism evidence="1 2">
    <name type="scientific">Heracleum sosnowskyi</name>
    <dbReference type="NCBI Taxonomy" id="360622"/>
    <lineage>
        <taxon>Eukaryota</taxon>
        <taxon>Viridiplantae</taxon>
        <taxon>Streptophyta</taxon>
        <taxon>Embryophyta</taxon>
        <taxon>Tracheophyta</taxon>
        <taxon>Spermatophyta</taxon>
        <taxon>Magnoliopsida</taxon>
        <taxon>eudicotyledons</taxon>
        <taxon>Gunneridae</taxon>
        <taxon>Pentapetalae</taxon>
        <taxon>asterids</taxon>
        <taxon>campanulids</taxon>
        <taxon>Apiales</taxon>
        <taxon>Apiaceae</taxon>
        <taxon>Apioideae</taxon>
        <taxon>apioid superclade</taxon>
        <taxon>Tordylieae</taxon>
        <taxon>Tordyliinae</taxon>
        <taxon>Heracleum</taxon>
    </lineage>
</organism>
<keyword evidence="2" id="KW-1185">Reference proteome</keyword>
<dbReference type="AlphaFoldDB" id="A0AAD8H5K2"/>
<dbReference type="Proteomes" id="UP001237642">
    <property type="component" value="Unassembled WGS sequence"/>
</dbReference>
<reference evidence="1" key="1">
    <citation type="submission" date="2023-02" db="EMBL/GenBank/DDBJ databases">
        <title>Genome of toxic invasive species Heracleum sosnowskyi carries increased number of genes despite the absence of recent whole-genome duplications.</title>
        <authorList>
            <person name="Schelkunov M."/>
            <person name="Shtratnikova V."/>
            <person name="Makarenko M."/>
            <person name="Klepikova A."/>
            <person name="Omelchenko D."/>
            <person name="Novikova G."/>
            <person name="Obukhova E."/>
            <person name="Bogdanov V."/>
            <person name="Penin A."/>
            <person name="Logacheva M."/>
        </authorList>
    </citation>
    <scope>NUCLEOTIDE SEQUENCE</scope>
    <source>
        <strain evidence="1">Hsosn_3</strain>
        <tissue evidence="1">Leaf</tissue>
    </source>
</reference>
<name>A0AAD8H5K2_9APIA</name>
<evidence type="ECO:0000313" key="1">
    <source>
        <dbReference type="EMBL" id="KAK1361430.1"/>
    </source>
</evidence>
<dbReference type="EMBL" id="JAUIZM010000010">
    <property type="protein sequence ID" value="KAK1361430.1"/>
    <property type="molecule type" value="Genomic_DNA"/>
</dbReference>
<reference evidence="1" key="2">
    <citation type="submission" date="2023-05" db="EMBL/GenBank/DDBJ databases">
        <authorList>
            <person name="Schelkunov M.I."/>
        </authorList>
    </citation>
    <scope>NUCLEOTIDE SEQUENCE</scope>
    <source>
        <strain evidence="1">Hsosn_3</strain>
        <tissue evidence="1">Leaf</tissue>
    </source>
</reference>
<sequence length="166" mass="19169">MWRWSVGKSIGRAFVQSGSLFNRTCIFTIPICYFIRFNSSSIHHGHETKYEVEAKGGSNSWKDLKKQNIKYQQVSKGDVIDLRNFLFTQYRDYLIRNDGTQVKAEHDERIKVLEAEEDAAVQQPSLMTLLGSPQRDFVITNKGEKVPIQSLEEKQIRRVTDEILSA</sequence>
<evidence type="ECO:0000313" key="2">
    <source>
        <dbReference type="Proteomes" id="UP001237642"/>
    </source>
</evidence>
<gene>
    <name evidence="1" type="ORF">POM88_045904</name>
</gene>
<protein>
    <submittedName>
        <fullName evidence="1">Uncharacterized protein</fullName>
    </submittedName>
</protein>
<proteinExistence type="predicted"/>
<accession>A0AAD8H5K2</accession>